<dbReference type="Gene3D" id="3.40.630.30">
    <property type="match status" value="1"/>
</dbReference>
<sequence>MKTFETSPASERFGQYFRIAPALDAAARDEVYFVRHDVYARELGFEPVRTEQREVDGYDRHALHCIVRTNDDNVRPVGCARVVLTDPRDRDAPLPFEQSCRDTLDRRIIDPAALPRERIAEVSRLAVMGEFRRRRGELHRPVALSARDSSSDPSARFPNIPVSLYFGAVALAQRAGVEYLFTLTEPRLAKHFARGGVQIETVGAPIEHRGMRIPSLMRVSQVYSSLRAMVRPIWHEVHAQMDTCYLLHEAMVQRDLAEVPVSQSAPLSV</sequence>
<dbReference type="Pfam" id="PF13444">
    <property type="entry name" value="Acetyltransf_5"/>
    <property type="match status" value="1"/>
</dbReference>
<name>A0A368XLG4_9BURK</name>
<organism evidence="1 2">
    <name type="scientific">Pseudorhodoferax soli</name>
    <dbReference type="NCBI Taxonomy" id="545864"/>
    <lineage>
        <taxon>Bacteria</taxon>
        <taxon>Pseudomonadati</taxon>
        <taxon>Pseudomonadota</taxon>
        <taxon>Betaproteobacteria</taxon>
        <taxon>Burkholderiales</taxon>
        <taxon>Comamonadaceae</taxon>
    </lineage>
</organism>
<dbReference type="AlphaFoldDB" id="A0A368XLG4"/>
<dbReference type="InterPro" id="IPR016181">
    <property type="entry name" value="Acyl_CoA_acyltransferase"/>
</dbReference>
<evidence type="ECO:0000313" key="2">
    <source>
        <dbReference type="Proteomes" id="UP000252884"/>
    </source>
</evidence>
<protein>
    <submittedName>
        <fullName evidence="1">N-acyl amino acid synthase of PEP-CTERM/exosortase system</fullName>
    </submittedName>
</protein>
<evidence type="ECO:0000313" key="1">
    <source>
        <dbReference type="EMBL" id="RCW66874.1"/>
    </source>
</evidence>
<dbReference type="NCBIfam" id="TIGR03694">
    <property type="entry name" value="exosort_acyl"/>
    <property type="match status" value="1"/>
</dbReference>
<accession>A0A368XLG4</accession>
<dbReference type="EMBL" id="QPJK01000010">
    <property type="protein sequence ID" value="RCW66874.1"/>
    <property type="molecule type" value="Genomic_DNA"/>
</dbReference>
<proteinExistence type="predicted"/>
<dbReference type="OrthoDB" id="582214at2"/>
<dbReference type="InterPro" id="IPR022484">
    <property type="entry name" value="PEP-CTERM/exosrtase_acylTfrase"/>
</dbReference>
<keyword evidence="2" id="KW-1185">Reference proteome</keyword>
<dbReference type="Proteomes" id="UP000252884">
    <property type="component" value="Unassembled WGS sequence"/>
</dbReference>
<comment type="caution">
    <text evidence="1">The sequence shown here is derived from an EMBL/GenBank/DDBJ whole genome shotgun (WGS) entry which is preliminary data.</text>
</comment>
<dbReference type="SUPFAM" id="SSF55729">
    <property type="entry name" value="Acyl-CoA N-acyltransferases (Nat)"/>
    <property type="match status" value="1"/>
</dbReference>
<gene>
    <name evidence="1" type="ORF">DES41_110239</name>
</gene>
<dbReference type="RefSeq" id="WP_114471372.1">
    <property type="nucleotide sequence ID" value="NZ_QPJK01000010.1"/>
</dbReference>
<reference evidence="1 2" key="1">
    <citation type="submission" date="2018-07" db="EMBL/GenBank/DDBJ databases">
        <title>Genomic Encyclopedia of Type Strains, Phase IV (KMG-IV): sequencing the most valuable type-strain genomes for metagenomic binning, comparative biology and taxonomic classification.</title>
        <authorList>
            <person name="Goeker M."/>
        </authorList>
    </citation>
    <scope>NUCLEOTIDE SEQUENCE [LARGE SCALE GENOMIC DNA]</scope>
    <source>
        <strain evidence="1 2">DSM 21634</strain>
    </source>
</reference>